<keyword evidence="3" id="KW-1185">Reference proteome</keyword>
<feature type="transmembrane region" description="Helical" evidence="1">
    <location>
        <begin position="100"/>
        <end position="125"/>
    </location>
</feature>
<gene>
    <name evidence="2" type="ORF">Plil01_001182400</name>
</gene>
<dbReference type="AlphaFoldDB" id="A0A9W6U861"/>
<dbReference type="OrthoDB" id="195226at2759"/>
<keyword evidence="1" id="KW-0812">Transmembrane</keyword>
<accession>A0A9W6U861</accession>
<name>A0A9W6U861_9STRA</name>
<reference evidence="2" key="1">
    <citation type="submission" date="2023-04" db="EMBL/GenBank/DDBJ databases">
        <title>Phytophthora lilii NBRC 32176.</title>
        <authorList>
            <person name="Ichikawa N."/>
            <person name="Sato H."/>
            <person name="Tonouchi N."/>
        </authorList>
    </citation>
    <scope>NUCLEOTIDE SEQUENCE</scope>
    <source>
        <strain evidence="2">NBRC 32176</strain>
    </source>
</reference>
<evidence type="ECO:0000256" key="1">
    <source>
        <dbReference type="SAM" id="Phobius"/>
    </source>
</evidence>
<organism evidence="2 3">
    <name type="scientific">Phytophthora lilii</name>
    <dbReference type="NCBI Taxonomy" id="2077276"/>
    <lineage>
        <taxon>Eukaryota</taxon>
        <taxon>Sar</taxon>
        <taxon>Stramenopiles</taxon>
        <taxon>Oomycota</taxon>
        <taxon>Peronosporomycetes</taxon>
        <taxon>Peronosporales</taxon>
        <taxon>Peronosporaceae</taxon>
        <taxon>Phytophthora</taxon>
    </lineage>
</organism>
<sequence length="596" mass="66240">MGSTSQSFSLWGEMPGYWLYALVWTLVPWSGVLLLLLAKRSWTRQGRSDFLQLGVMWENSLLQMLQFLYVPVGLAVLRLVNCDADGRVSVDPNGMSCRSAGHVTAVVFITCGMGGGFLVGLPWILRRRIREALVHSSVEKHERFIQGKELEFMLGTSDTYLELYMPQFASFRRRSVEMPIQMCLLKLAFMVVFSVLRSPPPSIANQGVQGALFFFGVVSIAFFRTWRHPYRCISTSYLAILVDWMLVANGVFVLLCSNGVRSALTVSTSVTSSLTFLNSCFLVLIGLKELHDIVLFNLNPQKARTKEVCWPVNAQMNDIADCEQVASWVKVIHNAQNIILASLLIIPSMRSCEDLKHVLDQVELSYEEALARDHLLMLSLYVNELYVEAVASSPFHRSGFSAKELADLSGVLQRRKDRQLLLSTRNQRILKKLHITKSWSRRARPYASATVDGGWKRSAGIQEFLNVESRCQQSAAVAGAPNWKAVNSVISLSCDDGSNSTLLIIVLAWNESFGLVRWCASQSPSASGKLQEQYFSLVNARQSGIRGEVVSCGDATNTTALLQALATPITADAFKAANTGTFNGFPYFLSTVLTRL</sequence>
<feature type="transmembrane region" description="Helical" evidence="1">
    <location>
        <begin position="59"/>
        <end position="80"/>
    </location>
</feature>
<feature type="transmembrane region" description="Helical" evidence="1">
    <location>
        <begin position="178"/>
        <end position="196"/>
    </location>
</feature>
<evidence type="ECO:0000313" key="2">
    <source>
        <dbReference type="EMBL" id="GMF28145.1"/>
    </source>
</evidence>
<feature type="transmembrane region" description="Helical" evidence="1">
    <location>
        <begin position="17"/>
        <end position="38"/>
    </location>
</feature>
<dbReference type="EMBL" id="BSXW01000696">
    <property type="protein sequence ID" value="GMF28145.1"/>
    <property type="molecule type" value="Genomic_DNA"/>
</dbReference>
<comment type="caution">
    <text evidence="2">The sequence shown here is derived from an EMBL/GenBank/DDBJ whole genome shotgun (WGS) entry which is preliminary data.</text>
</comment>
<protein>
    <submittedName>
        <fullName evidence="2">Unnamed protein product</fullName>
    </submittedName>
</protein>
<keyword evidence="1" id="KW-0472">Membrane</keyword>
<proteinExistence type="predicted"/>
<keyword evidence="1" id="KW-1133">Transmembrane helix</keyword>
<evidence type="ECO:0000313" key="3">
    <source>
        <dbReference type="Proteomes" id="UP001165083"/>
    </source>
</evidence>
<feature type="transmembrane region" description="Helical" evidence="1">
    <location>
        <begin position="238"/>
        <end position="260"/>
    </location>
</feature>
<dbReference type="Proteomes" id="UP001165083">
    <property type="component" value="Unassembled WGS sequence"/>
</dbReference>
<feature type="transmembrane region" description="Helical" evidence="1">
    <location>
        <begin position="208"/>
        <end position="226"/>
    </location>
</feature>